<dbReference type="RefSeq" id="WP_068360474.1">
    <property type="nucleotide sequence ID" value="NZ_FOJN01000002.1"/>
</dbReference>
<protein>
    <submittedName>
        <fullName evidence="3">Phage major capsid protein, HK97 family</fullName>
    </submittedName>
</protein>
<dbReference type="EMBL" id="FOJN01000002">
    <property type="protein sequence ID" value="SFA41337.1"/>
    <property type="molecule type" value="Genomic_DNA"/>
</dbReference>
<dbReference type="NCBIfam" id="TIGR01554">
    <property type="entry name" value="major_cap_HK97"/>
    <property type="match status" value="1"/>
</dbReference>
<gene>
    <name evidence="3" type="ORF">SAMN05444374_10260</name>
</gene>
<evidence type="ECO:0000259" key="2">
    <source>
        <dbReference type="Pfam" id="PF05065"/>
    </source>
</evidence>
<name>A0A1I0SPJ4_9NOCA</name>
<dbReference type="Pfam" id="PF05065">
    <property type="entry name" value="Phage_capsid"/>
    <property type="match status" value="1"/>
</dbReference>
<dbReference type="SUPFAM" id="SSF56563">
    <property type="entry name" value="Major capsid protein gp5"/>
    <property type="match status" value="1"/>
</dbReference>
<accession>A0A1I0SPJ4</accession>
<feature type="domain" description="Phage capsid-like C-terminal" evidence="2">
    <location>
        <begin position="10"/>
        <end position="287"/>
    </location>
</feature>
<reference evidence="3 4" key="1">
    <citation type="submission" date="2016-10" db="EMBL/GenBank/DDBJ databases">
        <authorList>
            <person name="de Groot N.N."/>
        </authorList>
    </citation>
    <scope>NUCLEOTIDE SEQUENCE [LARGE SCALE GENOMIC DNA]</scope>
    <source>
        <strain evidence="3 4">DSM 44908</strain>
    </source>
</reference>
<dbReference type="Proteomes" id="UP000182054">
    <property type="component" value="Unassembled WGS sequence"/>
</dbReference>
<dbReference type="InterPro" id="IPR054612">
    <property type="entry name" value="Phage_capsid-like_C"/>
</dbReference>
<sequence length="291" mass="31440">MARINANAWVPEEYGSEVIQTVEQFSAVEAVGRRVNMTSDTQKTPRLGDVDVVAIEKGGLYPEDQPLLDNVLLDAVKFGGRVIVAEEDIADAHVDVITAYQNGWATNYARKFDNACLATTANGNGTTVPFTSVYKEVGTGVIKTAGALTYAMLSDVVAKAENGRYWADPDTIIIAHTSFKSQLRGLVDGNGRPLFIEQVSAGQPQTLFGYEIRFSDGAKTSATNTWNPTGNPLLIVGNRKHLIVGDRSPIESLISFDAGFATDEPHIKMRTRKAFAVGRKEAFGVLEVTAA</sequence>
<evidence type="ECO:0000256" key="1">
    <source>
        <dbReference type="ARBA" id="ARBA00004328"/>
    </source>
</evidence>
<proteinExistence type="predicted"/>
<organism evidence="3 4">
    <name type="scientific">Rhodococcoides kroppenstedtii</name>
    <dbReference type="NCBI Taxonomy" id="293050"/>
    <lineage>
        <taxon>Bacteria</taxon>
        <taxon>Bacillati</taxon>
        <taxon>Actinomycetota</taxon>
        <taxon>Actinomycetes</taxon>
        <taxon>Mycobacteriales</taxon>
        <taxon>Nocardiaceae</taxon>
        <taxon>Rhodococcoides</taxon>
    </lineage>
</organism>
<evidence type="ECO:0000313" key="4">
    <source>
        <dbReference type="Proteomes" id="UP000182054"/>
    </source>
</evidence>
<comment type="subcellular location">
    <subcellularLocation>
        <location evidence="1">Virion</location>
    </subcellularLocation>
</comment>
<dbReference type="AlphaFoldDB" id="A0A1I0SPJ4"/>
<dbReference type="GeneID" id="85484540"/>
<dbReference type="InterPro" id="IPR024455">
    <property type="entry name" value="Phage_capsid"/>
</dbReference>
<dbReference type="OrthoDB" id="3687307at2"/>
<evidence type="ECO:0000313" key="3">
    <source>
        <dbReference type="EMBL" id="SFA41337.1"/>
    </source>
</evidence>